<evidence type="ECO:0000256" key="14">
    <source>
        <dbReference type="SAM" id="SignalP"/>
    </source>
</evidence>
<gene>
    <name evidence="17" type="primary">LOC108710881</name>
</gene>
<dbReference type="FunFam" id="2.60.40.60:FF:000129">
    <property type="entry name" value="protocadherin alpha-C2 isoform X1"/>
    <property type="match status" value="1"/>
</dbReference>
<dbReference type="InterPro" id="IPR002126">
    <property type="entry name" value="Cadherin-like_dom"/>
</dbReference>
<evidence type="ECO:0000256" key="3">
    <source>
        <dbReference type="ARBA" id="ARBA00022475"/>
    </source>
</evidence>
<dbReference type="PaxDb" id="8355-A0A1L8GX67"/>
<feature type="domain" description="Cadherin" evidence="15">
    <location>
        <begin position="237"/>
        <end position="344"/>
    </location>
</feature>
<feature type="transmembrane region" description="Helical" evidence="13">
    <location>
        <begin position="685"/>
        <end position="708"/>
    </location>
</feature>
<feature type="domain" description="Cadherin" evidence="15">
    <location>
        <begin position="128"/>
        <end position="236"/>
    </location>
</feature>
<keyword evidence="3" id="KW-1003">Cell membrane</keyword>
<dbReference type="SUPFAM" id="SSF49313">
    <property type="entry name" value="Cadherin-like"/>
    <property type="match status" value="6"/>
</dbReference>
<evidence type="ECO:0000256" key="4">
    <source>
        <dbReference type="ARBA" id="ARBA00022692"/>
    </source>
</evidence>
<evidence type="ECO:0000259" key="15">
    <source>
        <dbReference type="PROSITE" id="PS50268"/>
    </source>
</evidence>
<accession>A0A1L8GX67</accession>
<feature type="chain" id="PRO_5043377358" evidence="14">
    <location>
        <begin position="24"/>
        <end position="935"/>
    </location>
</feature>
<feature type="domain" description="Cadherin" evidence="15">
    <location>
        <begin position="345"/>
        <end position="448"/>
    </location>
</feature>
<evidence type="ECO:0000313" key="16">
    <source>
        <dbReference type="Proteomes" id="UP000186698"/>
    </source>
</evidence>
<dbReference type="OrthoDB" id="6252479at2759"/>
<feature type="compositionally biased region" description="Basic residues" evidence="12">
    <location>
        <begin position="925"/>
        <end position="935"/>
    </location>
</feature>
<evidence type="ECO:0000256" key="13">
    <source>
        <dbReference type="SAM" id="Phobius"/>
    </source>
</evidence>
<dbReference type="FunFam" id="2.60.40.60:FF:000001">
    <property type="entry name" value="Protocadherin alpha 2"/>
    <property type="match status" value="1"/>
</dbReference>
<feature type="domain" description="Cadherin" evidence="15">
    <location>
        <begin position="21"/>
        <end position="127"/>
    </location>
</feature>
<dbReference type="Pfam" id="PF08266">
    <property type="entry name" value="Cadherin_2"/>
    <property type="match status" value="1"/>
</dbReference>
<feature type="compositionally biased region" description="Low complexity" evidence="12">
    <location>
        <begin position="912"/>
        <end position="924"/>
    </location>
</feature>
<evidence type="ECO:0000256" key="12">
    <source>
        <dbReference type="SAM" id="MobiDB-lite"/>
    </source>
</evidence>
<dbReference type="SMART" id="SM00112">
    <property type="entry name" value="CA"/>
    <property type="match status" value="6"/>
</dbReference>
<dbReference type="InterPro" id="IPR020894">
    <property type="entry name" value="Cadherin_CS"/>
</dbReference>
<dbReference type="Pfam" id="PF15974">
    <property type="entry name" value="Cadherin_tail"/>
    <property type="match status" value="1"/>
</dbReference>
<evidence type="ECO:0000256" key="7">
    <source>
        <dbReference type="ARBA" id="ARBA00022837"/>
    </source>
</evidence>
<dbReference type="PANTHER" id="PTHR24028:SF349">
    <property type="entry name" value="PROTOCADHERIN GAMMA-C5"/>
    <property type="match status" value="1"/>
</dbReference>
<dbReference type="AlphaFoldDB" id="A0A1L8GX67"/>
<dbReference type="PRINTS" id="PR00205">
    <property type="entry name" value="CADHERIN"/>
</dbReference>
<evidence type="ECO:0000256" key="6">
    <source>
        <dbReference type="ARBA" id="ARBA00022737"/>
    </source>
</evidence>
<feature type="signal peptide" evidence="14">
    <location>
        <begin position="1"/>
        <end position="23"/>
    </location>
</feature>
<dbReference type="PROSITE" id="PS00232">
    <property type="entry name" value="CADHERIN_1"/>
    <property type="match status" value="3"/>
</dbReference>
<keyword evidence="8" id="KW-0130">Cell adhesion</keyword>
<dbReference type="GO" id="GO:0007156">
    <property type="term" value="P:homophilic cell adhesion via plasma membrane adhesion molecules"/>
    <property type="evidence" value="ECO:0007669"/>
    <property type="project" value="InterPro"/>
</dbReference>
<dbReference type="Pfam" id="PF00028">
    <property type="entry name" value="Cadherin"/>
    <property type="match status" value="5"/>
</dbReference>
<dbReference type="InterPro" id="IPR013164">
    <property type="entry name" value="Cadherin_N"/>
</dbReference>
<reference evidence="17" key="1">
    <citation type="submission" date="2025-08" db="UniProtKB">
        <authorList>
            <consortium name="RefSeq"/>
        </authorList>
    </citation>
    <scope>IDENTIFICATION</scope>
    <source>
        <strain evidence="17">J_2021</strain>
        <tissue evidence="17">Erythrocytes</tissue>
    </source>
</reference>
<keyword evidence="4 13" id="KW-0812">Transmembrane</keyword>
<keyword evidence="11" id="KW-0325">Glycoprotein</keyword>
<comment type="subcellular location">
    <subcellularLocation>
        <location evidence="2">Cell membrane</location>
        <topology evidence="2">Single-pass type I membrane protein</topology>
    </subcellularLocation>
</comment>
<feature type="region of interest" description="Disordered" evidence="12">
    <location>
        <begin position="906"/>
        <end position="935"/>
    </location>
</feature>
<sequence>MKPSWELQVLSLFAVLNWSYISAQPRYSVLEESEPGSFIGNVVQDLGLNNVGISERGLRLALEKTMEYFALNLESGTLVVKGRIDREKLCGFSTSCMLPVEIIIEKPLELFRLEVEIVDVNDNAPHFHNTERIIRMTELAAVGSRFPLERAQDSDVGTNAVSAYALAENQYFSLAVQNRKDDKPFPVLVLDKALDREEQDGYQLVLTAFDSGNPPKSGTILISVIVLDSNDNPPIFDSALYKITLEENSPFNTLVIQLHADDKDEGPNREISYYYEDQTSGNIENVFSLNQQTGEIRVQGKVDYEDQTSYEISVIARDHGVPEMEGHCIVQVDIEDLNDNAPDIILSSFVSSVPEDTPIGTTVLLFSVKDQDSGKNGEVDVQISPSLPFEIVSVQNHYSLITNQLLDRELDNQYTVQLTARDMGFPQLQTEATIDLKITDVNDNPPTFEQLPAGIYIRENNKPGALLHAVSALDKDEGENAHIEYSIYNRLIDGSPTSTFVYIDKHNGNIYAQQSFDHEEVQHVEFTVTAEDFGSPKRSSNISIHLYILDDNDNSPTILFPEASQHLQAPLPIPKALPVGSLVTKVVAVDADSGYNAWLTYNLTEVSSLNLFKIIPHTGEIKLARNIHYTDLPLQKLFVLVKDHGNPPKSSTATLLISLDDNVHKQSMFSNEIVITDSTKQKHDLTLYLVISLVAVSIVSAITFLILLTKCIRRRSTFGKWECCCLRQSQSTQYLDHTHKTLQLDPNGTLQYFEVSMASAGQQSQSYLLANTPNVDSGTLNIMRSLNFPQLKDLVNTSEDTLPGGYRWKETLQQAPPNADWHISQAQRPGPSGAQPAKESGVWPNNQFETERLQAMILASANEAAEGSSALGGGTGTMGLSARYGPQFTLQHLPDYRQNIYIPGTTSTLTNAAGKGKSAAPSGGNKKKSGKKDKK</sequence>
<name>A0A1L8GX67_XENLA</name>
<dbReference type="PANTHER" id="PTHR24028">
    <property type="entry name" value="CADHERIN-87A"/>
    <property type="match status" value="1"/>
</dbReference>
<feature type="domain" description="Cadherin" evidence="15">
    <location>
        <begin position="449"/>
        <end position="558"/>
    </location>
</feature>
<dbReference type="FunFam" id="2.60.40.60:FF:000006">
    <property type="entry name" value="Protocadherin alpha 2"/>
    <property type="match status" value="1"/>
</dbReference>
<keyword evidence="9 13" id="KW-1133">Transmembrane helix</keyword>
<dbReference type="GO" id="GO:0005509">
    <property type="term" value="F:calcium ion binding"/>
    <property type="evidence" value="ECO:0007669"/>
    <property type="project" value="UniProtKB-UniRule"/>
</dbReference>
<evidence type="ECO:0000256" key="8">
    <source>
        <dbReference type="ARBA" id="ARBA00022889"/>
    </source>
</evidence>
<evidence type="ECO:0000256" key="11">
    <source>
        <dbReference type="ARBA" id="ARBA00023180"/>
    </source>
</evidence>
<feature type="domain" description="Cadherin" evidence="15">
    <location>
        <begin position="573"/>
        <end position="669"/>
    </location>
</feature>
<evidence type="ECO:0000256" key="9">
    <source>
        <dbReference type="ARBA" id="ARBA00022989"/>
    </source>
</evidence>
<evidence type="ECO:0000256" key="1">
    <source>
        <dbReference type="ARBA" id="ARBA00003436"/>
    </source>
</evidence>
<organism evidence="16 17">
    <name type="scientific">Xenopus laevis</name>
    <name type="common">African clawed frog</name>
    <dbReference type="NCBI Taxonomy" id="8355"/>
    <lineage>
        <taxon>Eukaryota</taxon>
        <taxon>Metazoa</taxon>
        <taxon>Chordata</taxon>
        <taxon>Craniata</taxon>
        <taxon>Vertebrata</taxon>
        <taxon>Euteleostomi</taxon>
        <taxon>Amphibia</taxon>
        <taxon>Batrachia</taxon>
        <taxon>Anura</taxon>
        <taxon>Pipoidea</taxon>
        <taxon>Pipidae</taxon>
        <taxon>Xenopodinae</taxon>
        <taxon>Xenopus</taxon>
        <taxon>Xenopus</taxon>
    </lineage>
</organism>
<evidence type="ECO:0000256" key="10">
    <source>
        <dbReference type="ARBA" id="ARBA00023136"/>
    </source>
</evidence>
<keyword evidence="7" id="KW-0106">Calcium</keyword>
<dbReference type="InterPro" id="IPR031904">
    <property type="entry name" value="Cadherin_CBD"/>
</dbReference>
<keyword evidence="5 14" id="KW-0732">Signal</keyword>
<dbReference type="RefSeq" id="XP_018107561.1">
    <property type="nucleotide sequence ID" value="XM_018252072.2"/>
</dbReference>
<evidence type="ECO:0000313" key="17">
    <source>
        <dbReference type="RefSeq" id="XP_018107561.1"/>
    </source>
</evidence>
<proteinExistence type="predicted"/>
<keyword evidence="10 13" id="KW-0472">Membrane</keyword>
<dbReference type="GeneID" id="108710881"/>
<dbReference type="CDD" id="cd11304">
    <property type="entry name" value="Cadherin_repeat"/>
    <property type="match status" value="6"/>
</dbReference>
<evidence type="ECO:0000256" key="5">
    <source>
        <dbReference type="ARBA" id="ARBA00022729"/>
    </source>
</evidence>
<comment type="function">
    <text evidence="1">Potential calcium-dependent cell-adhesion protein. May be involved in the establishment and maintenance of specific neuronal connections in the brain.</text>
</comment>
<keyword evidence="6" id="KW-0677">Repeat</keyword>
<evidence type="ECO:0000256" key="2">
    <source>
        <dbReference type="ARBA" id="ARBA00004251"/>
    </source>
</evidence>
<dbReference type="Proteomes" id="UP000186698">
    <property type="component" value="Chromosome 3L"/>
</dbReference>
<dbReference type="PROSITE" id="PS50268">
    <property type="entry name" value="CADHERIN_2"/>
    <property type="match status" value="6"/>
</dbReference>
<dbReference type="InterPro" id="IPR050174">
    <property type="entry name" value="Protocadherin/Cadherin-CA"/>
</dbReference>
<dbReference type="Gene3D" id="2.60.40.60">
    <property type="entry name" value="Cadherins"/>
    <property type="match status" value="6"/>
</dbReference>
<dbReference type="GO" id="GO:0005886">
    <property type="term" value="C:plasma membrane"/>
    <property type="evidence" value="ECO:0007669"/>
    <property type="project" value="UniProtKB-SubCell"/>
</dbReference>
<feature type="region of interest" description="Disordered" evidence="12">
    <location>
        <begin position="821"/>
        <end position="842"/>
    </location>
</feature>
<dbReference type="Bgee" id="108710881">
    <property type="expression patterns" value="Expressed in brain and 14 other cell types or tissues"/>
</dbReference>
<dbReference type="FunFam" id="2.60.40.60:FF:000002">
    <property type="entry name" value="Protocadherin alpha 2"/>
    <property type="match status" value="1"/>
</dbReference>
<keyword evidence="16" id="KW-1185">Reference proteome</keyword>
<dbReference type="FunFam" id="2.60.40.60:FF:000004">
    <property type="entry name" value="Protocadherin 1 gamma 2"/>
    <property type="match status" value="1"/>
</dbReference>
<protein>
    <submittedName>
        <fullName evidence="17">Protocadherin gamma-C5 isoform X10</fullName>
    </submittedName>
</protein>
<dbReference type="OMA" id="MANSEMN"/>
<dbReference type="InterPro" id="IPR015919">
    <property type="entry name" value="Cadherin-like_sf"/>
</dbReference>
<dbReference type="FunFam" id="2.60.40.60:FF:000018">
    <property type="entry name" value="Protocadherin gamma c3"/>
    <property type="match status" value="1"/>
</dbReference>